<accession>A0A1I6FDN4</accession>
<reference evidence="5" key="1">
    <citation type="submission" date="2016-10" db="EMBL/GenBank/DDBJ databases">
        <authorList>
            <person name="Varghese N."/>
            <person name="Submissions S."/>
        </authorList>
    </citation>
    <scope>NUCLEOTIDE SEQUENCE [LARGE SCALE GENOMIC DNA]</scope>
    <source>
        <strain evidence="5">DSM 44232</strain>
    </source>
</reference>
<dbReference type="InterPro" id="IPR012341">
    <property type="entry name" value="6hp_glycosidase-like_sf"/>
</dbReference>
<sequence length="957" mass="98442">MRVPSRRAAIAASALLLLGLVSAPSSAAPPGPRALPDALAAVAAPPGAIEALNLSPTSRTVRPAGVQGTSGSVANPQNVLSGAPTRISGTNSSITLDFGKEVGGIATLSFGGTSGGQRVGLAFSESSQYIGRASDASSGDKPDGAIYGNATTNGTYVMPAARLRGGFRYLTIFLSTSGWVDLTGVSLNFTAAPGKANPAAYANYFYSSDNLLNRIWYAGAYTVQTNVIASNQGRVWPPPPSEWDNSAVVGVGNSVLVDGAKRDRTVWPGDLGIAVPTAYASMHELESTRNALSTMYGVQDASGEIPWSGPPFNLKGSDTYHTWTLLGTSLYYTYSADRAWLDSVWENYTRGMRFIIAKIGGSGLLNVTRTQDWARSGQGGENIQANALLYAALTAGATLATVKGDTALAAGYSSRAAALKSAANSRLWDTNAGLYRDNPSSNLHPQDGNSLAVWYGLTDSAAKARTIVDSLRTRWNAFGATTPEWGGGVHPFTGGMEVHARFTANDDMTALAQIRRTWGYMLDSPIGTKSTFWEGINADGSLAYGGSFMSLAHGWSSGPTSALTFNVLGTAPEPQVGQYRFVPHPGDLTSAEGRLTLPQGALEAAWTRNPAAGTYTARLTSPGGTTGRIGVPKLTGTNITVSVNGSVVWSNGTFTPRPGIGGGTQDADYVYLTGVTPGTYDVTASGLGNPAPPQPPAAAGLPAGYTHCAAEAGRCEFSGTRSVAYGAGNYTFKTATSATDCTNDAFGGDPAQNLVKACYVAPLGGPAGYTACASEGGNCNFTGYGRTVAYGANGAFVQRVFTASTQCTNGVFGDPIANVAKSCYLAPDGPPAGWTRCAGEGGTCPAVAGQPVAYGGFGSFRYVTASGNLACSNAAFGGDPLPGESKACYTRDGSPPGYGTSCAQEGGTCGFSGQRTVAFGARGAFVYRTFAGGTPCTTTAFGLDPLNGVPKTCYLTP</sequence>
<dbReference type="GO" id="GO:0005975">
    <property type="term" value="P:carbohydrate metabolic process"/>
    <property type="evidence" value="ECO:0007669"/>
    <property type="project" value="InterPro"/>
</dbReference>
<dbReference type="EMBL" id="FOYL01000012">
    <property type="protein sequence ID" value="SFR28079.1"/>
    <property type="molecule type" value="Genomic_DNA"/>
</dbReference>
<evidence type="ECO:0000259" key="3">
    <source>
        <dbReference type="Pfam" id="PF17389"/>
    </source>
</evidence>
<evidence type="ECO:0000313" key="4">
    <source>
        <dbReference type="EMBL" id="SFR28079.1"/>
    </source>
</evidence>
<organism evidence="4 5">
    <name type="scientific">Lentzea waywayandensis</name>
    <dbReference type="NCBI Taxonomy" id="84724"/>
    <lineage>
        <taxon>Bacteria</taxon>
        <taxon>Bacillati</taxon>
        <taxon>Actinomycetota</taxon>
        <taxon>Actinomycetes</taxon>
        <taxon>Pseudonocardiales</taxon>
        <taxon>Pseudonocardiaceae</taxon>
        <taxon>Lentzea</taxon>
    </lineage>
</organism>
<feature type="domain" description="Alpha-L-rhamnosidase six-hairpin glycosidase" evidence="3">
    <location>
        <begin position="254"/>
        <end position="525"/>
    </location>
</feature>
<dbReference type="SUPFAM" id="SSF48208">
    <property type="entry name" value="Six-hairpin glycosidases"/>
    <property type="match status" value="1"/>
</dbReference>
<evidence type="ECO:0000256" key="2">
    <source>
        <dbReference type="SAM" id="SignalP"/>
    </source>
</evidence>
<evidence type="ECO:0000313" key="5">
    <source>
        <dbReference type="Proteomes" id="UP000198583"/>
    </source>
</evidence>
<gene>
    <name evidence="4" type="ORF">SAMN04488564_112190</name>
</gene>
<dbReference type="Gene3D" id="1.50.10.10">
    <property type="match status" value="1"/>
</dbReference>
<protein>
    <submittedName>
        <fullName evidence="4">Alpha-L-rhamnosidase</fullName>
    </submittedName>
</protein>
<name>A0A1I6FDN4_9PSEU</name>
<keyword evidence="5" id="KW-1185">Reference proteome</keyword>
<dbReference type="PANTHER" id="PTHR34987">
    <property type="entry name" value="C, PUTATIVE (AFU_ORTHOLOGUE AFUA_3G02880)-RELATED"/>
    <property type="match status" value="1"/>
</dbReference>
<feature type="compositionally biased region" description="Polar residues" evidence="1">
    <location>
        <begin position="67"/>
        <end position="80"/>
    </location>
</feature>
<dbReference type="Pfam" id="PF17389">
    <property type="entry name" value="Bac_rhamnosid6H"/>
    <property type="match status" value="1"/>
</dbReference>
<dbReference type="InterPro" id="IPR008928">
    <property type="entry name" value="6-hairpin_glycosidase_sf"/>
</dbReference>
<keyword evidence="2" id="KW-0732">Signal</keyword>
<evidence type="ECO:0000256" key="1">
    <source>
        <dbReference type="SAM" id="MobiDB-lite"/>
    </source>
</evidence>
<feature type="region of interest" description="Disordered" evidence="1">
    <location>
        <begin position="59"/>
        <end position="84"/>
    </location>
</feature>
<proteinExistence type="predicted"/>
<feature type="signal peptide" evidence="2">
    <location>
        <begin position="1"/>
        <end position="27"/>
    </location>
</feature>
<feature type="chain" id="PRO_5011447974" evidence="2">
    <location>
        <begin position="28"/>
        <end position="957"/>
    </location>
</feature>
<dbReference type="InterPro" id="IPR035396">
    <property type="entry name" value="Bac_rhamnosid6H"/>
</dbReference>
<dbReference type="PANTHER" id="PTHR34987:SF6">
    <property type="entry name" value="ALPHA-L-RHAMNOSIDASE SIX-HAIRPIN GLYCOSIDASE DOMAIN-CONTAINING PROTEIN"/>
    <property type="match status" value="1"/>
</dbReference>
<dbReference type="PROSITE" id="PS51318">
    <property type="entry name" value="TAT"/>
    <property type="match status" value="1"/>
</dbReference>
<dbReference type="STRING" id="84724.SAMN04488564_112190"/>
<dbReference type="Gene3D" id="2.60.420.10">
    <property type="entry name" value="Maltose phosphorylase, domain 3"/>
    <property type="match status" value="1"/>
</dbReference>
<dbReference type="InterPro" id="IPR006311">
    <property type="entry name" value="TAT_signal"/>
</dbReference>
<dbReference type="OrthoDB" id="9815108at2"/>
<dbReference type="RefSeq" id="WP_093603754.1">
    <property type="nucleotide sequence ID" value="NZ_FOYL01000012.1"/>
</dbReference>
<dbReference type="AlphaFoldDB" id="A0A1I6FDN4"/>
<dbReference type="Proteomes" id="UP000198583">
    <property type="component" value="Unassembled WGS sequence"/>
</dbReference>